<dbReference type="AlphaFoldDB" id="A0A8H5X7A7"/>
<evidence type="ECO:0000313" key="2">
    <source>
        <dbReference type="EMBL" id="KAF5685951.1"/>
    </source>
</evidence>
<name>A0A8H5X7A7_FUSCI</name>
<reference evidence="3" key="1">
    <citation type="journal article" date="2020" name="BMC Genomics">
        <title>Correction to: Identification and distribution of gene clusters required for synthesis of sphingolipid metabolism inhibitors in diverse species of the filamentous fungus Fusarium.</title>
        <authorList>
            <person name="Kim H.S."/>
            <person name="Lohmar J.M."/>
            <person name="Busman M."/>
            <person name="Brown D.W."/>
            <person name="Naumann T.A."/>
            <person name="Divon H.H."/>
            <person name="Lysoe E."/>
            <person name="Uhlig S."/>
            <person name="Proctor R.H."/>
        </authorList>
    </citation>
    <scope>NUCLEOTIDE SEQUENCE [LARGE SCALE GENOMIC DNA]</scope>
    <source>
        <strain evidence="3">NRRL 25331</strain>
    </source>
</reference>
<reference evidence="2 3" key="2">
    <citation type="submission" date="2020-05" db="EMBL/GenBank/DDBJ databases">
        <title>Identification and distribution of gene clusters putatively required for synthesis of sphingolipid metabolism inhibitors in phylogenetically diverse species of the filamentous fungus Fusarium.</title>
        <authorList>
            <person name="Kim H.-S."/>
            <person name="Busman M."/>
            <person name="Brown D.W."/>
            <person name="Divon H."/>
            <person name="Uhlig S."/>
            <person name="Proctor R.H."/>
        </authorList>
    </citation>
    <scope>NUCLEOTIDE SEQUENCE [LARGE SCALE GENOMIC DNA]</scope>
    <source>
        <strain evidence="2 3">NRRL 25331</strain>
    </source>
</reference>
<dbReference type="PANTHER" id="PTHR24148:SF73">
    <property type="entry name" value="HET DOMAIN PROTEIN (AFU_ORTHOLOGUE AFUA_8G01020)"/>
    <property type="match status" value="1"/>
</dbReference>
<dbReference type="InterPro" id="IPR052895">
    <property type="entry name" value="HetReg/Transcr_Mod"/>
</dbReference>
<comment type="caution">
    <text evidence="2">The sequence shown here is derived from an EMBL/GenBank/DDBJ whole genome shotgun (WGS) entry which is preliminary data.</text>
</comment>
<feature type="domain" description="Heterokaryon incompatibility" evidence="1">
    <location>
        <begin position="47"/>
        <end position="224"/>
    </location>
</feature>
<keyword evidence="3" id="KW-1185">Reference proteome</keyword>
<sequence>MAPFAYQPLRTQELRILELSSGSAEDPLCGTLVHRRLSPEDSEVPEFEALSYCWGDQSQLEPITLATRHSSEESQPTRSLESGDIGIGPNLAAALRSLRYPSKKRILWCDSICINQKDRDERSSQVQRMHLVYTFALRVVVWLGPATSWSNLFMDTLEQVGTHVKSVHWDEVQLTCVFTFNTATKAGSPVTFDPDPPVLKREQWHALESFLALDWHRRLWIYQEIILANQETSIVRLGDREILWTRLKYLVTYTCYLDCFGEWFVDVNRFRDNWDLFFLKVSACEVSRTRSGYTCIIPLLNITKQYQCSDIRDKVFALRGLLKPAMAERMIVDYTKSAKEVFTSICLDHIHHYMQLEFLSYCNMDKRPSWVADLDRPLHCLALSCDSAARSCTSAQLVESDVLEVPGVFCDQVSCDPYLLPKVNSSTSMKEHRDAFLDMIQYLVGNDLVLQGKCLDRFIMMIMSGTLWDFDQERLDQERLDQERFGPPGKAGLGSFQYWRTRIRDWMNGIFIDDDPKVPRQERDSDYLRSIIPRGPAIGCCRTSSGSFARIPAASRTGDVIVVLLGLRIPLVLRPQETPGYFHVVGPCYHPDLANSEALLGDDFHGWSYVWNFNPPMPRFFKDGHSDRLTDPRLDDVPLSEGFTEGTREENGHECPFWIYKDPDPESGRTYKIFNDPRMTEDSLRRRGVPIERFRLI</sequence>
<proteinExistence type="predicted"/>
<dbReference type="Pfam" id="PF06985">
    <property type="entry name" value="HET"/>
    <property type="match status" value="1"/>
</dbReference>
<dbReference type="InterPro" id="IPR010730">
    <property type="entry name" value="HET"/>
</dbReference>
<dbReference type="EMBL" id="JAAQPE010000098">
    <property type="protein sequence ID" value="KAF5685951.1"/>
    <property type="molecule type" value="Genomic_DNA"/>
</dbReference>
<organism evidence="2 3">
    <name type="scientific">Fusarium circinatum</name>
    <name type="common">Pitch canker fungus</name>
    <name type="synonym">Gibberella circinata</name>
    <dbReference type="NCBI Taxonomy" id="48490"/>
    <lineage>
        <taxon>Eukaryota</taxon>
        <taxon>Fungi</taxon>
        <taxon>Dikarya</taxon>
        <taxon>Ascomycota</taxon>
        <taxon>Pezizomycotina</taxon>
        <taxon>Sordariomycetes</taxon>
        <taxon>Hypocreomycetidae</taxon>
        <taxon>Hypocreales</taxon>
        <taxon>Nectriaceae</taxon>
        <taxon>Fusarium</taxon>
        <taxon>Fusarium fujikuroi species complex</taxon>
    </lineage>
</organism>
<dbReference type="PANTHER" id="PTHR24148">
    <property type="entry name" value="ANKYRIN REPEAT DOMAIN-CONTAINING PROTEIN 39 HOMOLOG-RELATED"/>
    <property type="match status" value="1"/>
</dbReference>
<gene>
    <name evidence="2" type="ORF">FCIRC_3049</name>
</gene>
<dbReference type="Proteomes" id="UP000572754">
    <property type="component" value="Unassembled WGS sequence"/>
</dbReference>
<evidence type="ECO:0000313" key="3">
    <source>
        <dbReference type="Proteomes" id="UP000572754"/>
    </source>
</evidence>
<protein>
    <submittedName>
        <fullName evidence="2">Heterokaryon incompatibility het-6</fullName>
    </submittedName>
</protein>
<accession>A0A8H5X7A7</accession>
<evidence type="ECO:0000259" key="1">
    <source>
        <dbReference type="Pfam" id="PF06985"/>
    </source>
</evidence>